<proteinExistence type="predicted"/>
<feature type="signal peptide" evidence="1">
    <location>
        <begin position="1"/>
        <end position="22"/>
    </location>
</feature>
<keyword evidence="3" id="KW-1185">Reference proteome</keyword>
<dbReference type="Proteomes" id="UP000199041">
    <property type="component" value="Unassembled WGS sequence"/>
</dbReference>
<evidence type="ECO:0000313" key="3">
    <source>
        <dbReference type="Proteomes" id="UP000199041"/>
    </source>
</evidence>
<gene>
    <name evidence="2" type="ORF">SAMN05192529_108162</name>
</gene>
<feature type="chain" id="PRO_5011788225" evidence="1">
    <location>
        <begin position="23"/>
        <end position="171"/>
    </location>
</feature>
<organism evidence="2 3">
    <name type="scientific">Arachidicoccus rhizosphaerae</name>
    <dbReference type="NCBI Taxonomy" id="551991"/>
    <lineage>
        <taxon>Bacteria</taxon>
        <taxon>Pseudomonadati</taxon>
        <taxon>Bacteroidota</taxon>
        <taxon>Chitinophagia</taxon>
        <taxon>Chitinophagales</taxon>
        <taxon>Chitinophagaceae</taxon>
        <taxon>Arachidicoccus</taxon>
    </lineage>
</organism>
<name>A0A1H3YLN6_9BACT</name>
<evidence type="ECO:0000313" key="2">
    <source>
        <dbReference type="EMBL" id="SEA12465.1"/>
    </source>
</evidence>
<dbReference type="RefSeq" id="WP_091396830.1">
    <property type="nucleotide sequence ID" value="NZ_FNQY01000008.1"/>
</dbReference>
<dbReference type="OrthoDB" id="672896at2"/>
<dbReference type="AlphaFoldDB" id="A0A1H3YLN6"/>
<accession>A0A1H3YLN6</accession>
<reference evidence="2 3" key="1">
    <citation type="submission" date="2016-10" db="EMBL/GenBank/DDBJ databases">
        <authorList>
            <person name="de Groot N.N."/>
        </authorList>
    </citation>
    <scope>NUCLEOTIDE SEQUENCE [LARGE SCALE GENOMIC DNA]</scope>
    <source>
        <strain evidence="2 3">Vu-144</strain>
    </source>
</reference>
<protein>
    <submittedName>
        <fullName evidence="2">Uncharacterized protein</fullName>
    </submittedName>
</protein>
<dbReference type="PROSITE" id="PS51257">
    <property type="entry name" value="PROKAR_LIPOPROTEIN"/>
    <property type="match status" value="1"/>
</dbReference>
<sequence>MKRTLFSIAAILCASLVFFSCSKDNNTVVDAQALTTVFEVKNSDWQTSSVVSGYEVTFDMTEITASITDQGAVWVYYSFDNGISYELAPSLQRTDASGNTFDFLGQAGTDNQGGYVVLTALKYTGNSNQAPKFSNPNIVVKVVSIPSSLYQANKNVNKEDFNEVKRVFNLK</sequence>
<keyword evidence="1" id="KW-0732">Signal</keyword>
<dbReference type="EMBL" id="FNQY01000008">
    <property type="protein sequence ID" value="SEA12465.1"/>
    <property type="molecule type" value="Genomic_DNA"/>
</dbReference>
<evidence type="ECO:0000256" key="1">
    <source>
        <dbReference type="SAM" id="SignalP"/>
    </source>
</evidence>